<dbReference type="InterPro" id="IPR005171">
    <property type="entry name" value="Cyt_c_oxidase_su4_prok"/>
</dbReference>
<protein>
    <recommendedName>
        <fullName evidence="9">Cytochrome C oxidase subunit IV</fullName>
    </recommendedName>
</protein>
<dbReference type="Pfam" id="PF03626">
    <property type="entry name" value="COX4_pro"/>
    <property type="match status" value="1"/>
</dbReference>
<evidence type="ECO:0000256" key="6">
    <source>
        <dbReference type="SAM" id="Phobius"/>
    </source>
</evidence>
<keyword evidence="5 6" id="KW-0472">Membrane</keyword>
<feature type="transmembrane region" description="Helical" evidence="6">
    <location>
        <begin position="33"/>
        <end position="52"/>
    </location>
</feature>
<feature type="transmembrane region" description="Helical" evidence="6">
    <location>
        <begin position="59"/>
        <end position="78"/>
    </location>
</feature>
<sequence length="79" mass="9067">MKTELSKTFVLLLFLTFATIIIFNLPIAHSFKVILILVLFSLKFLSVAFQFMELKKAHVFWKASVISILILINLIIIIS</sequence>
<keyword evidence="8" id="KW-1185">Reference proteome</keyword>
<feature type="transmembrane region" description="Helical" evidence="6">
    <location>
        <begin position="9"/>
        <end position="27"/>
    </location>
</feature>
<keyword evidence="3 6" id="KW-0812">Transmembrane</keyword>
<comment type="subcellular location">
    <subcellularLocation>
        <location evidence="1">Cell membrane</location>
        <topology evidence="1">Multi-pass membrane protein</topology>
    </subcellularLocation>
</comment>
<evidence type="ECO:0000313" key="8">
    <source>
        <dbReference type="Proteomes" id="UP000029554"/>
    </source>
</evidence>
<comment type="caution">
    <text evidence="7">The sequence shown here is derived from an EMBL/GenBank/DDBJ whole genome shotgun (WGS) entry which is preliminary data.</text>
</comment>
<evidence type="ECO:0000256" key="5">
    <source>
        <dbReference type="ARBA" id="ARBA00023136"/>
    </source>
</evidence>
<dbReference type="GO" id="GO:0005886">
    <property type="term" value="C:plasma membrane"/>
    <property type="evidence" value="ECO:0007669"/>
    <property type="project" value="UniProtKB-SubCell"/>
</dbReference>
<dbReference type="AlphaFoldDB" id="A0A095V2E0"/>
<name>A0A095V2E0_9FLAO</name>
<reference evidence="7 8" key="1">
    <citation type="submission" date="2014-09" db="EMBL/GenBank/DDBJ databases">
        <title>Whole Genome Shotgun of Flavobacterium aquatile LMG 4008.</title>
        <authorList>
            <person name="Gale A.N."/>
            <person name="Pipes S.E."/>
            <person name="Newman J.D."/>
        </authorList>
    </citation>
    <scope>NUCLEOTIDE SEQUENCE [LARGE SCALE GENOMIC DNA]</scope>
    <source>
        <strain evidence="7 8">LMG 4008</strain>
    </source>
</reference>
<accession>A0A095V2E0</accession>
<gene>
    <name evidence="7" type="ORF">LG45_05185</name>
</gene>
<evidence type="ECO:0008006" key="9">
    <source>
        <dbReference type="Google" id="ProtNLM"/>
    </source>
</evidence>
<organism evidence="7 8">
    <name type="scientific">Flavobacterium aquatile LMG 4008 = ATCC 11947</name>
    <dbReference type="NCBI Taxonomy" id="1453498"/>
    <lineage>
        <taxon>Bacteria</taxon>
        <taxon>Pseudomonadati</taxon>
        <taxon>Bacteroidota</taxon>
        <taxon>Flavobacteriia</taxon>
        <taxon>Flavobacteriales</taxon>
        <taxon>Flavobacteriaceae</taxon>
        <taxon>Flavobacterium</taxon>
    </lineage>
</organism>
<evidence type="ECO:0000256" key="2">
    <source>
        <dbReference type="ARBA" id="ARBA00022475"/>
    </source>
</evidence>
<evidence type="ECO:0000313" key="7">
    <source>
        <dbReference type="EMBL" id="KGD69025.1"/>
    </source>
</evidence>
<dbReference type="RefSeq" id="WP_035124977.1">
    <property type="nucleotide sequence ID" value="NZ_JRHH01000002.1"/>
</dbReference>
<evidence type="ECO:0000256" key="1">
    <source>
        <dbReference type="ARBA" id="ARBA00004651"/>
    </source>
</evidence>
<dbReference type="EMBL" id="JRHH01000002">
    <property type="protein sequence ID" value="KGD69025.1"/>
    <property type="molecule type" value="Genomic_DNA"/>
</dbReference>
<dbReference type="Proteomes" id="UP000029554">
    <property type="component" value="Unassembled WGS sequence"/>
</dbReference>
<evidence type="ECO:0000256" key="3">
    <source>
        <dbReference type="ARBA" id="ARBA00022692"/>
    </source>
</evidence>
<dbReference type="STRING" id="1453498.LG45_05185"/>
<proteinExistence type="predicted"/>
<dbReference type="eggNOG" id="ENOG5030ZDE">
    <property type="taxonomic scope" value="Bacteria"/>
</dbReference>
<evidence type="ECO:0000256" key="4">
    <source>
        <dbReference type="ARBA" id="ARBA00022989"/>
    </source>
</evidence>
<keyword evidence="2" id="KW-1003">Cell membrane</keyword>
<keyword evidence="4 6" id="KW-1133">Transmembrane helix</keyword>